<name>A0A6N7EF93_9MICO</name>
<sequence>MTVGIPVSPVSLPRCPGARCPGAQVPRCPGARCPGAPQRVRAAARYGAESGGLSGRGSCRPRTMPEYSITLPPCP</sequence>
<accession>A0A6N7EF93</accession>
<evidence type="ECO:0000313" key="1">
    <source>
        <dbReference type="EMBL" id="MPV35618.1"/>
    </source>
</evidence>
<comment type="caution">
    <text evidence="1">The sequence shown here is derived from an EMBL/GenBank/DDBJ whole genome shotgun (WGS) entry which is preliminary data.</text>
</comment>
<protein>
    <submittedName>
        <fullName evidence="1">Uncharacterized protein</fullName>
    </submittedName>
</protein>
<dbReference type="Proteomes" id="UP000437709">
    <property type="component" value="Unassembled WGS sequence"/>
</dbReference>
<dbReference type="AlphaFoldDB" id="A0A6N7EF93"/>
<organism evidence="1 2">
    <name type="scientific">Georgenia subflava</name>
    <dbReference type="NCBI Taxonomy" id="1622177"/>
    <lineage>
        <taxon>Bacteria</taxon>
        <taxon>Bacillati</taxon>
        <taxon>Actinomycetota</taxon>
        <taxon>Actinomycetes</taxon>
        <taxon>Micrococcales</taxon>
        <taxon>Bogoriellaceae</taxon>
        <taxon>Georgenia</taxon>
    </lineage>
</organism>
<proteinExistence type="predicted"/>
<evidence type="ECO:0000313" key="2">
    <source>
        <dbReference type="Proteomes" id="UP000437709"/>
    </source>
</evidence>
<gene>
    <name evidence="1" type="ORF">GB881_00895</name>
</gene>
<keyword evidence="2" id="KW-1185">Reference proteome</keyword>
<reference evidence="1 2" key="1">
    <citation type="submission" date="2019-10" db="EMBL/GenBank/DDBJ databases">
        <title>Georgenia wutianyii sp. nov. and Georgenia yuyongxinii sp. nov. isolated from plateau pika (Ochotona curzoniae) in the Qinghai-Tibet plateau of China.</title>
        <authorList>
            <person name="Tian Z."/>
        </authorList>
    </citation>
    <scope>NUCLEOTIDE SEQUENCE [LARGE SCALE GENOMIC DNA]</scope>
    <source>
        <strain evidence="1 2">JCM 19765</strain>
    </source>
</reference>
<dbReference type="EMBL" id="WHPC01000002">
    <property type="protein sequence ID" value="MPV35618.1"/>
    <property type="molecule type" value="Genomic_DNA"/>
</dbReference>